<evidence type="ECO:0000256" key="1">
    <source>
        <dbReference type="SAM" id="SignalP"/>
    </source>
</evidence>
<keyword evidence="3" id="KW-1185">Reference proteome</keyword>
<evidence type="ECO:0000313" key="3">
    <source>
        <dbReference type="Proteomes" id="UP001596500"/>
    </source>
</evidence>
<organism evidence="2 3">
    <name type="scientific">Laceyella putida</name>
    <dbReference type="NCBI Taxonomy" id="110101"/>
    <lineage>
        <taxon>Bacteria</taxon>
        <taxon>Bacillati</taxon>
        <taxon>Bacillota</taxon>
        <taxon>Bacilli</taxon>
        <taxon>Bacillales</taxon>
        <taxon>Thermoactinomycetaceae</taxon>
        <taxon>Laceyella</taxon>
    </lineage>
</organism>
<dbReference type="RefSeq" id="WP_379865688.1">
    <property type="nucleotide sequence ID" value="NZ_JBHTBW010000045.1"/>
</dbReference>
<proteinExistence type="predicted"/>
<feature type="chain" id="PRO_5047540869" evidence="1">
    <location>
        <begin position="27"/>
        <end position="134"/>
    </location>
</feature>
<comment type="caution">
    <text evidence="2">The sequence shown here is derived from an EMBL/GenBank/DDBJ whole genome shotgun (WGS) entry which is preliminary data.</text>
</comment>
<dbReference type="Proteomes" id="UP001596500">
    <property type="component" value="Unassembled WGS sequence"/>
</dbReference>
<reference evidence="3" key="1">
    <citation type="journal article" date="2019" name="Int. J. Syst. Evol. Microbiol.">
        <title>The Global Catalogue of Microorganisms (GCM) 10K type strain sequencing project: providing services to taxonomists for standard genome sequencing and annotation.</title>
        <authorList>
            <consortium name="The Broad Institute Genomics Platform"/>
            <consortium name="The Broad Institute Genome Sequencing Center for Infectious Disease"/>
            <person name="Wu L."/>
            <person name="Ma J."/>
        </authorList>
    </citation>
    <scope>NUCLEOTIDE SEQUENCE [LARGE SCALE GENOMIC DNA]</scope>
    <source>
        <strain evidence="3">CGMCC 1.12942</strain>
    </source>
</reference>
<accession>A0ABW2RMI6</accession>
<feature type="signal peptide" evidence="1">
    <location>
        <begin position="1"/>
        <end position="26"/>
    </location>
</feature>
<evidence type="ECO:0000313" key="2">
    <source>
        <dbReference type="EMBL" id="MFC7442059.1"/>
    </source>
</evidence>
<name>A0ABW2RMI6_9BACL</name>
<gene>
    <name evidence="2" type="ORF">ACFQNG_13250</name>
</gene>
<protein>
    <submittedName>
        <fullName evidence="2">Uncharacterized protein</fullName>
    </submittedName>
</protein>
<keyword evidence="1" id="KW-0732">Signal</keyword>
<sequence>MKKMGTTLASLFAVGLMIFAPQSAFADTYFDWDTRTGPEHKITNLSSGADVKVYLVNYWYRQHVSTHDSIATDNSDHLAAKLCNVATGNCTVAKPLDGDAIVYFTDMKAGDYTIVITDDQSSYFYYGEGGYLVY</sequence>
<dbReference type="EMBL" id="JBHTBW010000045">
    <property type="protein sequence ID" value="MFC7442059.1"/>
    <property type="molecule type" value="Genomic_DNA"/>
</dbReference>